<keyword evidence="5" id="KW-0378">Hydrolase</keyword>
<organism evidence="7 8">
    <name type="scientific">Takifugu flavidus</name>
    <name type="common">sansaifugu</name>
    <dbReference type="NCBI Taxonomy" id="433684"/>
    <lineage>
        <taxon>Eukaryota</taxon>
        <taxon>Metazoa</taxon>
        <taxon>Chordata</taxon>
        <taxon>Craniata</taxon>
        <taxon>Vertebrata</taxon>
        <taxon>Euteleostomi</taxon>
        <taxon>Actinopterygii</taxon>
        <taxon>Neopterygii</taxon>
        <taxon>Teleostei</taxon>
        <taxon>Neoteleostei</taxon>
        <taxon>Acanthomorphata</taxon>
        <taxon>Eupercaria</taxon>
        <taxon>Tetraodontiformes</taxon>
        <taxon>Tetradontoidea</taxon>
        <taxon>Tetraodontidae</taxon>
        <taxon>Takifugu</taxon>
    </lineage>
</organism>
<sequence>MSSLALSTNPFLGPFPSGAQYRNYHMQDNTVQMYPLIQVANPQAAEAAGLGEAEAEGEEEAISVKKISVIIVKIMDTGNVIAKRNNVTRDTIEDSSKEEEEKLKELPPELWSEGPADYIQTASFGLHLRFKDEGTPGQGYLRATKHGDKRQPVAYYSHKLDPVVCALPPCVKAVVAASEAVKASAGVPNLTIRRCTTLNPATLLPTAEEGHQHNCLDEVSITVLPRPDLNSTPQEPIQPGDYVWVKKFVRKRWNTPRWEGPYQVQLTTKTAVRVDGKLSWIHLSHCKKQKILPGEGEGAVADSP</sequence>
<dbReference type="GO" id="GO:0016787">
    <property type="term" value="F:hydrolase activity"/>
    <property type="evidence" value="ECO:0007669"/>
    <property type="project" value="UniProtKB-KW"/>
</dbReference>
<comment type="caution">
    <text evidence="7">The sequence shown here is derived from an EMBL/GenBank/DDBJ whole genome shotgun (WGS) entry which is preliminary data.</text>
</comment>
<dbReference type="Pfam" id="PF18697">
    <property type="entry name" value="MLVIN_C"/>
    <property type="match status" value="1"/>
</dbReference>
<reference evidence="7 8" key="1">
    <citation type="submission" date="2019-04" db="EMBL/GenBank/DDBJ databases">
        <title>Chromosome genome assembly for Takifugu flavidus.</title>
        <authorList>
            <person name="Xiao S."/>
        </authorList>
    </citation>
    <scope>NUCLEOTIDE SEQUENCE [LARGE SCALE GENOMIC DNA]</scope>
    <source>
        <strain evidence="7">HTHZ2018</strain>
        <tissue evidence="7">Muscle</tissue>
    </source>
</reference>
<dbReference type="AlphaFoldDB" id="A0A5C6N551"/>
<evidence type="ECO:0000256" key="5">
    <source>
        <dbReference type="ARBA" id="ARBA00022801"/>
    </source>
</evidence>
<proteinExistence type="predicted"/>
<evidence type="ECO:0000313" key="7">
    <source>
        <dbReference type="EMBL" id="TWW62602.1"/>
    </source>
</evidence>
<gene>
    <name evidence="7" type="ORF">D4764_04G0012490</name>
</gene>
<evidence type="ECO:0000256" key="2">
    <source>
        <dbReference type="ARBA" id="ARBA00022695"/>
    </source>
</evidence>
<dbReference type="InterPro" id="IPR040643">
    <property type="entry name" value="MLVIN_C"/>
</dbReference>
<dbReference type="Proteomes" id="UP000324091">
    <property type="component" value="Chromosome 4"/>
</dbReference>
<name>A0A5C6N551_9TELE</name>
<evidence type="ECO:0000256" key="3">
    <source>
        <dbReference type="ARBA" id="ARBA00022722"/>
    </source>
</evidence>
<evidence type="ECO:0000256" key="4">
    <source>
        <dbReference type="ARBA" id="ARBA00022759"/>
    </source>
</evidence>
<evidence type="ECO:0000256" key="1">
    <source>
        <dbReference type="ARBA" id="ARBA00022679"/>
    </source>
</evidence>
<protein>
    <recommendedName>
        <fullName evidence="6">Murine leukemia virus integrase C-terminal domain-containing protein</fullName>
    </recommendedName>
</protein>
<keyword evidence="3" id="KW-0540">Nuclease</keyword>
<dbReference type="Gene3D" id="2.30.30.850">
    <property type="match status" value="1"/>
</dbReference>
<dbReference type="Gene3D" id="3.10.20.370">
    <property type="match status" value="1"/>
</dbReference>
<evidence type="ECO:0000313" key="8">
    <source>
        <dbReference type="Proteomes" id="UP000324091"/>
    </source>
</evidence>
<dbReference type="GO" id="GO:0004519">
    <property type="term" value="F:endonuclease activity"/>
    <property type="evidence" value="ECO:0007669"/>
    <property type="project" value="UniProtKB-KW"/>
</dbReference>
<keyword evidence="8" id="KW-1185">Reference proteome</keyword>
<accession>A0A5C6N551</accession>
<dbReference type="GO" id="GO:0016779">
    <property type="term" value="F:nucleotidyltransferase activity"/>
    <property type="evidence" value="ECO:0007669"/>
    <property type="project" value="UniProtKB-KW"/>
</dbReference>
<dbReference type="EMBL" id="RHFK02000017">
    <property type="protein sequence ID" value="TWW62602.1"/>
    <property type="molecule type" value="Genomic_DNA"/>
</dbReference>
<keyword evidence="1" id="KW-0808">Transferase</keyword>
<feature type="domain" description="Murine leukemia virus integrase C-terminal" evidence="6">
    <location>
        <begin position="237"/>
        <end position="288"/>
    </location>
</feature>
<keyword evidence="2" id="KW-0548">Nucleotidyltransferase</keyword>
<evidence type="ECO:0000259" key="6">
    <source>
        <dbReference type="Pfam" id="PF18697"/>
    </source>
</evidence>
<keyword evidence="4" id="KW-0255">Endonuclease</keyword>